<evidence type="ECO:0000313" key="2">
    <source>
        <dbReference type="EMBL" id="NIF20417.1"/>
    </source>
</evidence>
<protein>
    <submittedName>
        <fullName evidence="2">Antibiotic biosynthesis monooxygenase</fullName>
    </submittedName>
</protein>
<comment type="caution">
    <text evidence="2">The sequence shown here is derived from an EMBL/GenBank/DDBJ whole genome shotgun (WGS) entry which is preliminary data.</text>
</comment>
<proteinExistence type="predicted"/>
<dbReference type="SUPFAM" id="SSF54909">
    <property type="entry name" value="Dimeric alpha+beta barrel"/>
    <property type="match status" value="1"/>
</dbReference>
<dbReference type="GO" id="GO:0004497">
    <property type="term" value="F:monooxygenase activity"/>
    <property type="evidence" value="ECO:0007669"/>
    <property type="project" value="UniProtKB-KW"/>
</dbReference>
<dbReference type="Pfam" id="PF03992">
    <property type="entry name" value="ABM"/>
    <property type="match status" value="1"/>
</dbReference>
<sequence length="124" mass="14268">MNIMSNLTSFDNQSINDADAIYLVNVVQVNEGLQDRAIAILKDTVEYVSENYPAFRWSRLLKSVDGKTVINQAQWSSRSAFEKLFSDEDFLSRYSQLKETGTWEYHLYKVDEYIQLKASAGEPV</sequence>
<keyword evidence="2" id="KW-0503">Monooxygenase</keyword>
<keyword evidence="3" id="KW-1185">Reference proteome</keyword>
<dbReference type="InterPro" id="IPR007138">
    <property type="entry name" value="ABM_dom"/>
</dbReference>
<feature type="domain" description="ABM" evidence="1">
    <location>
        <begin position="21"/>
        <end position="89"/>
    </location>
</feature>
<keyword evidence="2" id="KW-0560">Oxidoreductase</keyword>
<accession>A0ABX0R7T4</accession>
<reference evidence="2 3" key="1">
    <citation type="journal article" date="2019" name="bioRxiv">
        <title>Bacteria contribute to plant secondary compound degradation in a generalist herbivore system.</title>
        <authorList>
            <person name="Francoeur C.B."/>
            <person name="Khadempour L."/>
            <person name="Moreira-Soto R.D."/>
            <person name="Gotting K."/>
            <person name="Book A.J."/>
            <person name="Pinto-Tomas A.A."/>
            <person name="Keefover-Ring K."/>
            <person name="Currie C.R."/>
        </authorList>
    </citation>
    <scope>NUCLEOTIDE SEQUENCE [LARGE SCALE GENOMIC DNA]</scope>
    <source>
        <strain evidence="2">Acro-835</strain>
    </source>
</reference>
<organism evidence="2 3">
    <name type="scientific">Candidatus Pantoea multigeneris</name>
    <dbReference type="NCBI Taxonomy" id="2608357"/>
    <lineage>
        <taxon>Bacteria</taxon>
        <taxon>Pseudomonadati</taxon>
        <taxon>Pseudomonadota</taxon>
        <taxon>Gammaproteobacteria</taxon>
        <taxon>Enterobacterales</taxon>
        <taxon>Erwiniaceae</taxon>
        <taxon>Pantoea</taxon>
    </lineage>
</organism>
<evidence type="ECO:0000259" key="1">
    <source>
        <dbReference type="Pfam" id="PF03992"/>
    </source>
</evidence>
<dbReference type="Proteomes" id="UP001515683">
    <property type="component" value="Unassembled WGS sequence"/>
</dbReference>
<evidence type="ECO:0000313" key="3">
    <source>
        <dbReference type="Proteomes" id="UP001515683"/>
    </source>
</evidence>
<name>A0ABX0R7T4_9GAMM</name>
<gene>
    <name evidence="2" type="ORF">F3J40_02130</name>
</gene>
<dbReference type="InterPro" id="IPR011008">
    <property type="entry name" value="Dimeric_a/b-barrel"/>
</dbReference>
<dbReference type="Gene3D" id="3.30.70.100">
    <property type="match status" value="1"/>
</dbReference>
<dbReference type="EMBL" id="VWXF01000001">
    <property type="protein sequence ID" value="NIF20417.1"/>
    <property type="molecule type" value="Genomic_DNA"/>
</dbReference>